<feature type="transmembrane region" description="Helical" evidence="10">
    <location>
        <begin position="105"/>
        <end position="122"/>
    </location>
</feature>
<evidence type="ECO:0000256" key="4">
    <source>
        <dbReference type="ARBA" id="ARBA00022475"/>
    </source>
</evidence>
<evidence type="ECO:0000256" key="1">
    <source>
        <dbReference type="ARBA" id="ARBA00004429"/>
    </source>
</evidence>
<feature type="transmembrane region" description="Helical" evidence="10">
    <location>
        <begin position="328"/>
        <end position="347"/>
    </location>
</feature>
<feature type="transmembrane region" description="Helical" evidence="10">
    <location>
        <begin position="288"/>
        <end position="307"/>
    </location>
</feature>
<feature type="transmembrane region" description="Helical" evidence="10">
    <location>
        <begin position="170"/>
        <end position="192"/>
    </location>
</feature>
<feature type="transmembrane region" description="Helical" evidence="10">
    <location>
        <begin position="250"/>
        <end position="282"/>
    </location>
</feature>
<feature type="transmembrane region" description="Helical" evidence="10">
    <location>
        <begin position="204"/>
        <end position="225"/>
    </location>
</feature>
<evidence type="ECO:0000256" key="5">
    <source>
        <dbReference type="ARBA" id="ARBA00022692"/>
    </source>
</evidence>
<sequence>METTAQTESTERATWRGEARATLVLAWPLILTNLAQTLMTATDVVMMGWLGPDALAAGALGSNLYFATMIFGLGLTTATAPMIARELGRKGHSVRDVRRTVRQGLWMAAVVTLPIWIVLWQSEAILLALGQEPALAKAASEYVRALQWSLLPFFFFLVLRAFVSALERPLWALAAGVAGVVANAAAAWLLIFGHFGFPNLGLVGAGYATTFADILMFAILATVLVTDRKFRRYHLFGRFWRADWPRFRELWHLGLPIGATLVFEVAVFNGATFLMGLIGAAALAAHSIAMQLASLSFMVPLGLAQAATVRVGRAFGAHDRESIRRAGWTAYVMGVGFMALTALAMVLAPRLLVGVFLDLDTPANAPVIELAVGFLMIAALFQVADGGQAVAAGMLRGLHDTRVPMVYAGIGYWCIGLLLGVVLAFQGGLGGLGLWIGLATGLTVVALLLIGRWLRRERLGLVSFG</sequence>
<evidence type="ECO:0000256" key="7">
    <source>
        <dbReference type="ARBA" id="ARBA00023065"/>
    </source>
</evidence>
<dbReference type="CDD" id="cd13131">
    <property type="entry name" value="MATE_NorM_like"/>
    <property type="match status" value="1"/>
</dbReference>
<feature type="transmembrane region" description="Helical" evidence="10">
    <location>
        <begin position="432"/>
        <end position="454"/>
    </location>
</feature>
<evidence type="ECO:0000256" key="8">
    <source>
        <dbReference type="ARBA" id="ARBA00023136"/>
    </source>
</evidence>
<feature type="transmembrane region" description="Helical" evidence="10">
    <location>
        <begin position="21"/>
        <end position="42"/>
    </location>
</feature>
<dbReference type="NCBIfam" id="TIGR00797">
    <property type="entry name" value="matE"/>
    <property type="match status" value="1"/>
</dbReference>
<dbReference type="EMBL" id="JAHOPB010000001">
    <property type="protein sequence ID" value="MBU8874040.1"/>
    <property type="molecule type" value="Genomic_DNA"/>
</dbReference>
<dbReference type="PANTHER" id="PTHR43298:SF2">
    <property type="entry name" value="FMN_FAD EXPORTER YEEO-RELATED"/>
    <property type="match status" value="1"/>
</dbReference>
<keyword evidence="2" id="KW-0813">Transport</keyword>
<keyword evidence="5 10" id="KW-0812">Transmembrane</keyword>
<feature type="transmembrane region" description="Helical" evidence="10">
    <location>
        <begin position="142"/>
        <end position="163"/>
    </location>
</feature>
<dbReference type="RefSeq" id="WP_216958883.1">
    <property type="nucleotide sequence ID" value="NZ_JAHOPB010000001.1"/>
</dbReference>
<reference evidence="11 12" key="1">
    <citation type="submission" date="2021-06" db="EMBL/GenBank/DDBJ databases">
        <authorList>
            <person name="Lee D.H."/>
        </authorList>
    </citation>
    <scope>NUCLEOTIDE SEQUENCE [LARGE SCALE GENOMIC DNA]</scope>
    <source>
        <strain evidence="11 12">MMS21-HV4-11</strain>
    </source>
</reference>
<evidence type="ECO:0000256" key="2">
    <source>
        <dbReference type="ARBA" id="ARBA00022448"/>
    </source>
</evidence>
<evidence type="ECO:0000256" key="3">
    <source>
        <dbReference type="ARBA" id="ARBA00022449"/>
    </source>
</evidence>
<gene>
    <name evidence="11" type="ORF">KQ910_09710</name>
</gene>
<keyword evidence="7" id="KW-0406">Ion transport</keyword>
<keyword evidence="12" id="KW-1185">Reference proteome</keyword>
<feature type="transmembrane region" description="Helical" evidence="10">
    <location>
        <begin position="405"/>
        <end position="426"/>
    </location>
</feature>
<comment type="subcellular location">
    <subcellularLocation>
        <location evidence="1">Cell inner membrane</location>
        <topology evidence="1">Multi-pass membrane protein</topology>
    </subcellularLocation>
</comment>
<dbReference type="Proteomes" id="UP000727907">
    <property type="component" value="Unassembled WGS sequence"/>
</dbReference>
<organism evidence="11 12">
    <name type="scientific">Reyranella humidisoli</name>
    <dbReference type="NCBI Taxonomy" id="2849149"/>
    <lineage>
        <taxon>Bacteria</taxon>
        <taxon>Pseudomonadati</taxon>
        <taxon>Pseudomonadota</taxon>
        <taxon>Alphaproteobacteria</taxon>
        <taxon>Hyphomicrobiales</taxon>
        <taxon>Reyranellaceae</taxon>
        <taxon>Reyranella</taxon>
    </lineage>
</organism>
<dbReference type="InterPro" id="IPR002528">
    <property type="entry name" value="MATE_fam"/>
</dbReference>
<proteinExistence type="predicted"/>
<dbReference type="PANTHER" id="PTHR43298">
    <property type="entry name" value="MULTIDRUG RESISTANCE PROTEIN NORM-RELATED"/>
    <property type="match status" value="1"/>
</dbReference>
<feature type="transmembrane region" description="Helical" evidence="10">
    <location>
        <begin position="62"/>
        <end position="84"/>
    </location>
</feature>
<dbReference type="PIRSF" id="PIRSF006603">
    <property type="entry name" value="DinF"/>
    <property type="match status" value="1"/>
</dbReference>
<evidence type="ECO:0000256" key="9">
    <source>
        <dbReference type="ARBA" id="ARBA00031636"/>
    </source>
</evidence>
<comment type="caution">
    <text evidence="11">The sequence shown here is derived from an EMBL/GenBank/DDBJ whole genome shotgun (WGS) entry which is preliminary data.</text>
</comment>
<protein>
    <recommendedName>
        <fullName evidence="9">Multidrug-efflux transporter</fullName>
    </recommendedName>
</protein>
<dbReference type="InterPro" id="IPR050222">
    <property type="entry name" value="MATE_MdtK"/>
</dbReference>
<feature type="transmembrane region" description="Helical" evidence="10">
    <location>
        <begin position="367"/>
        <end position="384"/>
    </location>
</feature>
<keyword evidence="6 10" id="KW-1133">Transmembrane helix</keyword>
<evidence type="ECO:0000313" key="11">
    <source>
        <dbReference type="EMBL" id="MBU8874040.1"/>
    </source>
</evidence>
<keyword evidence="4" id="KW-1003">Cell membrane</keyword>
<evidence type="ECO:0000256" key="10">
    <source>
        <dbReference type="SAM" id="Phobius"/>
    </source>
</evidence>
<keyword evidence="8 10" id="KW-0472">Membrane</keyword>
<dbReference type="InterPro" id="IPR048279">
    <property type="entry name" value="MdtK-like"/>
</dbReference>
<accession>A0ABS6IJ86</accession>
<dbReference type="Pfam" id="PF01554">
    <property type="entry name" value="MatE"/>
    <property type="match status" value="2"/>
</dbReference>
<evidence type="ECO:0000313" key="12">
    <source>
        <dbReference type="Proteomes" id="UP000727907"/>
    </source>
</evidence>
<name>A0ABS6IJ86_9HYPH</name>
<evidence type="ECO:0000256" key="6">
    <source>
        <dbReference type="ARBA" id="ARBA00022989"/>
    </source>
</evidence>
<keyword evidence="3" id="KW-0050">Antiport</keyword>